<evidence type="ECO:0000256" key="2">
    <source>
        <dbReference type="ARBA" id="ARBA00023002"/>
    </source>
</evidence>
<dbReference type="InterPro" id="IPR050771">
    <property type="entry name" value="Alpha-ketoacid_DH_E1_comp"/>
</dbReference>
<dbReference type="EC" id="1.2.4.4" evidence="4"/>
<comment type="similarity">
    <text evidence="4">Belongs to the BCKDHA family.</text>
</comment>
<organism evidence="6 7">
    <name type="scientific">Nocardioides phosphati</name>
    <dbReference type="NCBI Taxonomy" id="1867775"/>
    <lineage>
        <taxon>Bacteria</taxon>
        <taxon>Bacillati</taxon>
        <taxon>Actinomycetota</taxon>
        <taxon>Actinomycetes</taxon>
        <taxon>Propionibacteriales</taxon>
        <taxon>Nocardioidaceae</taxon>
        <taxon>Nocardioides</taxon>
    </lineage>
</organism>
<keyword evidence="3 4" id="KW-0786">Thiamine pyrophosphate</keyword>
<sequence length="377" mass="40924">MSDPIQLLTADGTRVEHPDVAFTPDAALLAQHGDEAGVLKALLRDMSLLRRFDVEATALQRHGELGLWPPSLGQEAAQIGAGRALARQDHVFPTYREHGIAWCRGIDPVGLLGLFRGTDHVGWDPVEKGYEPVTIVIGAHALHAVGYALGVVHDGAVGTGDAARDTAVMACFGDGATSQGDVNEAFVFAASYHVPVVFFVQNNHWAISEPLARQTRIPIAQRADGFGFPSYRVDGNDVLATYAVVRRALEHARSGQGPVLVEAVTYRMGAHTTTDDPTRYRTDDELESWRRRDPIDRLAAHLRAEGIADDAWFTALDAEAEELGADIRARCKALPDPSPLASFDETYVELTPTLAAQRAEVVELMDLDGAEHEEVAR</sequence>
<dbReference type="InterPro" id="IPR029061">
    <property type="entry name" value="THDP-binding"/>
</dbReference>
<comment type="function">
    <text evidence="4">The branched-chain alpha-keto dehydrogenase complex catalyzes the overall conversion of alpha-keto acids to acyl-CoA and CO(2). It contains multiple copies of three enzymatic components: branched-chain alpha-keto acid decarboxylase (E1), lipoamide acyltransferase (E2) and lipoamide dehydrogenase (E3).</text>
</comment>
<name>A0ABQ2NDE0_9ACTN</name>
<evidence type="ECO:0000256" key="1">
    <source>
        <dbReference type="ARBA" id="ARBA00001964"/>
    </source>
</evidence>
<dbReference type="Pfam" id="PF00676">
    <property type="entry name" value="E1_dh"/>
    <property type="match status" value="1"/>
</dbReference>
<evidence type="ECO:0000259" key="5">
    <source>
        <dbReference type="Pfam" id="PF00676"/>
    </source>
</evidence>
<evidence type="ECO:0000256" key="3">
    <source>
        <dbReference type="ARBA" id="ARBA00023052"/>
    </source>
</evidence>
<comment type="cofactor">
    <cofactor evidence="1 4">
        <name>thiamine diphosphate</name>
        <dbReference type="ChEBI" id="CHEBI:58937"/>
    </cofactor>
</comment>
<dbReference type="SUPFAM" id="SSF52518">
    <property type="entry name" value="Thiamin diphosphate-binding fold (THDP-binding)"/>
    <property type="match status" value="1"/>
</dbReference>
<keyword evidence="7" id="KW-1185">Reference proteome</keyword>
<feature type="domain" description="Dehydrogenase E1 component" evidence="5">
    <location>
        <begin position="46"/>
        <end position="322"/>
    </location>
</feature>
<dbReference type="Gene3D" id="3.40.50.970">
    <property type="match status" value="1"/>
</dbReference>
<comment type="caution">
    <text evidence="6">The sequence shown here is derived from an EMBL/GenBank/DDBJ whole genome shotgun (WGS) entry which is preliminary data.</text>
</comment>
<dbReference type="InterPro" id="IPR001017">
    <property type="entry name" value="DH_E1"/>
</dbReference>
<dbReference type="PANTHER" id="PTHR43380:SF1">
    <property type="entry name" value="2-OXOISOVALERATE DEHYDROGENASE SUBUNIT ALPHA, MITOCHONDRIAL"/>
    <property type="match status" value="1"/>
</dbReference>
<accession>A0ABQ2NDE0</accession>
<keyword evidence="2 4" id="KW-0560">Oxidoreductase</keyword>
<evidence type="ECO:0000313" key="7">
    <source>
        <dbReference type="Proteomes" id="UP000655410"/>
    </source>
</evidence>
<evidence type="ECO:0000256" key="4">
    <source>
        <dbReference type="RuleBase" id="RU365014"/>
    </source>
</evidence>
<comment type="catalytic activity">
    <reaction evidence="4">
        <text>N(6)-[(R)-lipoyl]-L-lysyl-[protein] + 3-methyl-2-oxobutanoate + H(+) = N(6)-[(R)-S(8)-2-methylpropanoyldihydrolipoyl]-L-lysyl-[protein] + CO2</text>
        <dbReference type="Rhea" id="RHEA:13457"/>
        <dbReference type="Rhea" id="RHEA-COMP:10474"/>
        <dbReference type="Rhea" id="RHEA-COMP:10497"/>
        <dbReference type="ChEBI" id="CHEBI:11851"/>
        <dbReference type="ChEBI" id="CHEBI:15378"/>
        <dbReference type="ChEBI" id="CHEBI:16526"/>
        <dbReference type="ChEBI" id="CHEBI:83099"/>
        <dbReference type="ChEBI" id="CHEBI:83142"/>
        <dbReference type="EC" id="1.2.4.4"/>
    </reaction>
</comment>
<dbReference type="RefSeq" id="WP_229662818.1">
    <property type="nucleotide sequence ID" value="NZ_BMNI01000005.1"/>
</dbReference>
<dbReference type="PANTHER" id="PTHR43380">
    <property type="entry name" value="2-OXOISOVALERATE DEHYDROGENASE SUBUNIT ALPHA, MITOCHONDRIAL"/>
    <property type="match status" value="1"/>
</dbReference>
<keyword evidence="6" id="KW-0670">Pyruvate</keyword>
<evidence type="ECO:0000313" key="6">
    <source>
        <dbReference type="EMBL" id="GGO90517.1"/>
    </source>
</evidence>
<protein>
    <recommendedName>
        <fullName evidence="4">2-oxoisovalerate dehydrogenase subunit alpha</fullName>
        <ecNumber evidence="4">1.2.4.4</ecNumber>
    </recommendedName>
    <alternativeName>
        <fullName evidence="4">Branched-chain alpha-keto acid dehydrogenase E1 component alpha chain</fullName>
    </alternativeName>
</protein>
<reference evidence="7" key="1">
    <citation type="journal article" date="2019" name="Int. J. Syst. Evol. Microbiol.">
        <title>The Global Catalogue of Microorganisms (GCM) 10K type strain sequencing project: providing services to taxonomists for standard genome sequencing and annotation.</title>
        <authorList>
            <consortium name="The Broad Institute Genomics Platform"/>
            <consortium name="The Broad Institute Genome Sequencing Center for Infectious Disease"/>
            <person name="Wu L."/>
            <person name="Ma J."/>
        </authorList>
    </citation>
    <scope>NUCLEOTIDE SEQUENCE [LARGE SCALE GENOMIC DNA]</scope>
    <source>
        <strain evidence="7">CGMCC 4.7371</strain>
    </source>
</reference>
<dbReference type="EMBL" id="BMNI01000005">
    <property type="protein sequence ID" value="GGO90517.1"/>
    <property type="molecule type" value="Genomic_DNA"/>
</dbReference>
<dbReference type="Proteomes" id="UP000655410">
    <property type="component" value="Unassembled WGS sequence"/>
</dbReference>
<dbReference type="CDD" id="cd02000">
    <property type="entry name" value="TPP_E1_PDC_ADC_BCADC"/>
    <property type="match status" value="1"/>
</dbReference>
<proteinExistence type="inferred from homology"/>
<gene>
    <name evidence="6" type="primary">pdhA</name>
    <name evidence="6" type="ORF">GCM10011584_22490</name>
</gene>